<dbReference type="Pfam" id="PF14073">
    <property type="entry name" value="Cep57_CLD"/>
    <property type="match status" value="1"/>
</dbReference>
<accession>A0A0L0HDA5</accession>
<name>A0A0L0HDA5_SPIPD</name>
<evidence type="ECO:0000259" key="3">
    <source>
        <dbReference type="Pfam" id="PF14073"/>
    </source>
</evidence>
<dbReference type="STRING" id="645134.A0A0L0HDA5"/>
<feature type="coiled-coil region" evidence="1">
    <location>
        <begin position="857"/>
        <end position="884"/>
    </location>
</feature>
<feature type="compositionally biased region" description="Polar residues" evidence="2">
    <location>
        <begin position="825"/>
        <end position="836"/>
    </location>
</feature>
<feature type="region of interest" description="Disordered" evidence="2">
    <location>
        <begin position="805"/>
        <end position="838"/>
    </location>
</feature>
<feature type="domain" description="Cep57 centrosome localisation" evidence="3">
    <location>
        <begin position="386"/>
        <end position="517"/>
    </location>
</feature>
<feature type="compositionally biased region" description="Polar residues" evidence="2">
    <location>
        <begin position="583"/>
        <end position="595"/>
    </location>
</feature>
<dbReference type="OMA" id="MRTDHAT"/>
<feature type="compositionally biased region" description="Basic and acidic residues" evidence="2">
    <location>
        <begin position="519"/>
        <end position="536"/>
    </location>
</feature>
<feature type="region of interest" description="Disordered" evidence="2">
    <location>
        <begin position="309"/>
        <end position="337"/>
    </location>
</feature>
<dbReference type="InParanoid" id="A0A0L0HDA5"/>
<evidence type="ECO:0000256" key="2">
    <source>
        <dbReference type="SAM" id="MobiDB-lite"/>
    </source>
</evidence>
<proteinExistence type="predicted"/>
<keyword evidence="5" id="KW-1185">Reference proteome</keyword>
<dbReference type="AlphaFoldDB" id="A0A0L0HDA5"/>
<feature type="region of interest" description="Disordered" evidence="2">
    <location>
        <begin position="33"/>
        <end position="60"/>
    </location>
</feature>
<sequence>MSASEGLQSFMDSLSRDLQLDEVFAEVNFGKDEKSDRLAESRDLTTLHSSFNPDTFPDDPNALIEQMERELREEFGTHRTAGHDFSNGFSLSFDVERQASYGGDRFSKLIEREIGDVERDFYRSEGRSAGSSPILYDDAGVKTIDEESVLEFERGGSPFDDEGVKGLEMEMGTMRIRTPSPDLRTVGESPKSTARSHVVVKEEFMQAPDSNINNESRRGVSRSPLPRFSPQSSSPSIQQYRLSQSPTREPPRSFSRLSDNIPIKPGVSISFAEPSFPEHIRAESRSDENDPFQGSAPVEAEHRAVHRDVLGEDTPRSPSSLDLLPGGTGPASPPVELPSGLRMSMADILDDVTPTFRTVPSYSDPFDGIHRHLPLVNVPEDSNTRAVVNALRTLQERVGKLEGEKVAAKEKIAKLEDELTRTRGLVLFEQGRLKESHSAKHVETKKIDIGSDLHSQIPDKDLLDQLKIENQLHSLKMRSEILQRQLERSKETALEVELERNRVVEQLEAARREVKELKRAMESTQDGDGKQAKVDQARVLNDGVKEEVRTATHDTKLTGRQQASPQRSNPLPQRSHQDKRSPQRSSTRASPSKRNPSPTRPKSVSPRKPSPTRPPSTDLFSRSIRSDAPSLTEDSFLHPEEIDALQKEIERERVERLNHDGGRVSREDRDRLRKLVVGQVRLGRNGKVEVRKGERKVTTQHTRDGVNPVWKKIEIGRPRQKLVPTSGIKPRVVIKSPPRNGTLFCTHGSKDERGVVKGVVGGRQMPFIIGTSTSKSYSVTANIQRVFSLLKAHNPALCSVCSRRDKPQKDKDEITVHRTVKPTDQPHTTGKSTQTLGEPWDDHASFHDEMLSTDGGVEILKKVLKGLEEEFEALKRHYHTLVQKYDSAAAQTTTNPTPPPTLRALGDRLRQCIQSMDTKGDQIRILREILRGVGGHLQRVHTGEPKARKKDREDVLERRVKKEGHASGVDSLSLLKSSRKVQEALAVGLG</sequence>
<evidence type="ECO:0000313" key="5">
    <source>
        <dbReference type="Proteomes" id="UP000053201"/>
    </source>
</evidence>
<dbReference type="GO" id="GO:0008017">
    <property type="term" value="F:microtubule binding"/>
    <property type="evidence" value="ECO:0007669"/>
    <property type="project" value="TreeGrafter"/>
</dbReference>
<keyword evidence="1" id="KW-0175">Coiled coil</keyword>
<feature type="region of interest" description="Disordered" evidence="2">
    <location>
        <begin position="519"/>
        <end position="638"/>
    </location>
</feature>
<gene>
    <name evidence="4" type="ORF">SPPG_06377</name>
</gene>
<dbReference type="InterPro" id="IPR051756">
    <property type="entry name" value="Centrosomal_MT-associated"/>
</dbReference>
<dbReference type="Proteomes" id="UP000053201">
    <property type="component" value="Unassembled WGS sequence"/>
</dbReference>
<dbReference type="OrthoDB" id="76453at2759"/>
<feature type="compositionally biased region" description="Basic and acidic residues" evidence="2">
    <location>
        <begin position="543"/>
        <end position="557"/>
    </location>
</feature>
<reference evidence="4 5" key="1">
    <citation type="submission" date="2009-08" db="EMBL/GenBank/DDBJ databases">
        <title>The Genome Sequence of Spizellomyces punctatus strain DAOM BR117.</title>
        <authorList>
            <consortium name="The Broad Institute Genome Sequencing Platform"/>
            <person name="Russ C."/>
            <person name="Cuomo C."/>
            <person name="Shea T."/>
            <person name="Young S.K."/>
            <person name="Zeng Q."/>
            <person name="Koehrsen M."/>
            <person name="Haas B."/>
            <person name="Borodovsky M."/>
            <person name="Guigo R."/>
            <person name="Alvarado L."/>
            <person name="Berlin A."/>
            <person name="Bochicchio J."/>
            <person name="Borenstein D."/>
            <person name="Chapman S."/>
            <person name="Chen Z."/>
            <person name="Engels R."/>
            <person name="Freedman E."/>
            <person name="Gellesch M."/>
            <person name="Goldberg J."/>
            <person name="Griggs A."/>
            <person name="Gujja S."/>
            <person name="Heiman D."/>
            <person name="Hepburn T."/>
            <person name="Howarth C."/>
            <person name="Jen D."/>
            <person name="Larson L."/>
            <person name="Lewis B."/>
            <person name="Mehta T."/>
            <person name="Park D."/>
            <person name="Pearson M."/>
            <person name="Roberts A."/>
            <person name="Saif S."/>
            <person name="Shenoy N."/>
            <person name="Sisk P."/>
            <person name="Stolte C."/>
            <person name="Sykes S."/>
            <person name="Thomson T."/>
            <person name="Walk T."/>
            <person name="White J."/>
            <person name="Yandava C."/>
            <person name="Burger G."/>
            <person name="Gray M.W."/>
            <person name="Holland P.W.H."/>
            <person name="King N."/>
            <person name="Lang F.B.F."/>
            <person name="Roger A.J."/>
            <person name="Ruiz-Trillo I."/>
            <person name="Lander E."/>
            <person name="Nusbaum C."/>
        </authorList>
    </citation>
    <scope>NUCLEOTIDE SEQUENCE [LARGE SCALE GENOMIC DNA]</scope>
    <source>
        <strain evidence="4 5">DAOM BR117</strain>
    </source>
</reference>
<dbReference type="InterPro" id="IPR025913">
    <property type="entry name" value="Cep57_CLD"/>
</dbReference>
<dbReference type="PANTHER" id="PTHR19336">
    <property type="entry name" value="UNCHARACTERIZED DUF1167"/>
    <property type="match status" value="1"/>
</dbReference>
<dbReference type="GeneID" id="27689687"/>
<dbReference type="RefSeq" id="XP_016606738.1">
    <property type="nucleotide sequence ID" value="XM_016754590.1"/>
</dbReference>
<feature type="compositionally biased region" description="Low complexity" evidence="2">
    <location>
        <begin position="596"/>
        <end position="607"/>
    </location>
</feature>
<dbReference type="EMBL" id="KQ257460">
    <property type="protein sequence ID" value="KNC98698.1"/>
    <property type="molecule type" value="Genomic_DNA"/>
</dbReference>
<protein>
    <recommendedName>
        <fullName evidence="3">Cep57 centrosome localisation domain-containing protein</fullName>
    </recommendedName>
</protein>
<evidence type="ECO:0000313" key="4">
    <source>
        <dbReference type="EMBL" id="KNC98698.1"/>
    </source>
</evidence>
<feature type="compositionally biased region" description="Basic and acidic residues" evidence="2">
    <location>
        <begin position="941"/>
        <end position="965"/>
    </location>
</feature>
<feature type="region of interest" description="Disordered" evidence="2">
    <location>
        <begin position="173"/>
        <end position="275"/>
    </location>
</feature>
<feature type="region of interest" description="Disordered" evidence="2">
    <location>
        <begin position="938"/>
        <end position="967"/>
    </location>
</feature>
<feature type="compositionally biased region" description="Low complexity" evidence="2">
    <location>
        <begin position="221"/>
        <end position="241"/>
    </location>
</feature>
<evidence type="ECO:0000256" key="1">
    <source>
        <dbReference type="SAM" id="Coils"/>
    </source>
</evidence>
<dbReference type="PANTHER" id="PTHR19336:SF9">
    <property type="entry name" value="SPINDLE POLE BODY PROTEIN PPC89"/>
    <property type="match status" value="1"/>
</dbReference>
<dbReference type="VEuPathDB" id="FungiDB:SPPG_06377"/>
<feature type="compositionally biased region" description="Basic and acidic residues" evidence="2">
    <location>
        <begin position="805"/>
        <end position="816"/>
    </location>
</feature>
<organism evidence="4 5">
    <name type="scientific">Spizellomyces punctatus (strain DAOM BR117)</name>
    <dbReference type="NCBI Taxonomy" id="645134"/>
    <lineage>
        <taxon>Eukaryota</taxon>
        <taxon>Fungi</taxon>
        <taxon>Fungi incertae sedis</taxon>
        <taxon>Chytridiomycota</taxon>
        <taxon>Chytridiomycota incertae sedis</taxon>
        <taxon>Chytridiomycetes</taxon>
        <taxon>Spizellomycetales</taxon>
        <taxon>Spizellomycetaceae</taxon>
        <taxon>Spizellomyces</taxon>
    </lineage>
</organism>
<dbReference type="GO" id="GO:0042802">
    <property type="term" value="F:identical protein binding"/>
    <property type="evidence" value="ECO:0007669"/>
    <property type="project" value="InterPro"/>
</dbReference>
<feature type="compositionally biased region" description="Basic and acidic residues" evidence="2">
    <location>
        <begin position="33"/>
        <end position="45"/>
    </location>
</feature>
<feature type="compositionally biased region" description="Polar residues" evidence="2">
    <location>
        <begin position="558"/>
        <end position="574"/>
    </location>
</feature>
<feature type="region of interest" description="Disordered" evidence="2">
    <location>
        <begin position="281"/>
        <end position="300"/>
    </location>
</feature>
<dbReference type="GO" id="GO:0043015">
    <property type="term" value="F:gamma-tubulin binding"/>
    <property type="evidence" value="ECO:0007669"/>
    <property type="project" value="InterPro"/>
</dbReference>
<feature type="coiled-coil region" evidence="1">
    <location>
        <begin position="391"/>
        <end position="425"/>
    </location>
</feature>